<proteinExistence type="predicted"/>
<accession>A0ABV0N7X8</accession>
<organism evidence="1 2">
    <name type="scientific">Goodea atripinnis</name>
    <dbReference type="NCBI Taxonomy" id="208336"/>
    <lineage>
        <taxon>Eukaryota</taxon>
        <taxon>Metazoa</taxon>
        <taxon>Chordata</taxon>
        <taxon>Craniata</taxon>
        <taxon>Vertebrata</taxon>
        <taxon>Euteleostomi</taxon>
        <taxon>Actinopterygii</taxon>
        <taxon>Neopterygii</taxon>
        <taxon>Teleostei</taxon>
        <taxon>Neoteleostei</taxon>
        <taxon>Acanthomorphata</taxon>
        <taxon>Ovalentaria</taxon>
        <taxon>Atherinomorphae</taxon>
        <taxon>Cyprinodontiformes</taxon>
        <taxon>Goodeidae</taxon>
        <taxon>Goodea</taxon>
    </lineage>
</organism>
<evidence type="ECO:0000313" key="2">
    <source>
        <dbReference type="Proteomes" id="UP001476798"/>
    </source>
</evidence>
<sequence>MQLLPLLISPATASPHHRQVLQCPFPKVKLGLGELEMQGTAAWFPHLLTTVAAPTSEHRPGTCSIDGVTIPWFLFQVTPRTFFKWKRAPFPSPGGVGMQFPHSRNIASVTEINVPPYQSLVQYIRAAVLNA</sequence>
<dbReference type="Proteomes" id="UP001476798">
    <property type="component" value="Unassembled WGS sequence"/>
</dbReference>
<name>A0ABV0N7X8_9TELE</name>
<dbReference type="EMBL" id="JAHRIO010030193">
    <property type="protein sequence ID" value="MEQ2167498.1"/>
    <property type="molecule type" value="Genomic_DNA"/>
</dbReference>
<keyword evidence="2" id="KW-1185">Reference proteome</keyword>
<comment type="caution">
    <text evidence="1">The sequence shown here is derived from an EMBL/GenBank/DDBJ whole genome shotgun (WGS) entry which is preliminary data.</text>
</comment>
<evidence type="ECO:0000313" key="1">
    <source>
        <dbReference type="EMBL" id="MEQ2167498.1"/>
    </source>
</evidence>
<protein>
    <submittedName>
        <fullName evidence="1">Uncharacterized protein</fullName>
    </submittedName>
</protein>
<reference evidence="1 2" key="1">
    <citation type="submission" date="2021-06" db="EMBL/GenBank/DDBJ databases">
        <authorList>
            <person name="Palmer J.M."/>
        </authorList>
    </citation>
    <scope>NUCLEOTIDE SEQUENCE [LARGE SCALE GENOMIC DNA]</scope>
    <source>
        <strain evidence="1 2">GA_2019</strain>
        <tissue evidence="1">Muscle</tissue>
    </source>
</reference>
<gene>
    <name evidence="1" type="ORF">GOODEAATRI_004814</name>
</gene>